<sequence length="97" mass="11465">MAFTPQQRSQCVIEFAEKKSGVQVKRAFKQEFDMDKSKHKFILKWHETFVQTRCICDERRGHSGWPSVSEDLVDACRVTDESHVQLFILKQHQQKNL</sequence>
<gene>
    <name evidence="1" type="ORF">AVEN_205260_1</name>
</gene>
<dbReference type="Proteomes" id="UP000499080">
    <property type="component" value="Unassembled WGS sequence"/>
</dbReference>
<reference evidence="1 2" key="1">
    <citation type="journal article" date="2019" name="Sci. Rep.">
        <title>Orb-weaving spider Araneus ventricosus genome elucidates the spidroin gene catalogue.</title>
        <authorList>
            <person name="Kono N."/>
            <person name="Nakamura H."/>
            <person name="Ohtoshi R."/>
            <person name="Moran D.A.P."/>
            <person name="Shinohara A."/>
            <person name="Yoshida Y."/>
            <person name="Fujiwara M."/>
            <person name="Mori M."/>
            <person name="Tomita M."/>
            <person name="Arakawa K."/>
        </authorList>
    </citation>
    <scope>NUCLEOTIDE SEQUENCE [LARGE SCALE GENOMIC DNA]</scope>
</reference>
<comment type="caution">
    <text evidence="1">The sequence shown here is derived from an EMBL/GenBank/DDBJ whole genome shotgun (WGS) entry which is preliminary data.</text>
</comment>
<accession>A0A4Y2EEA9</accession>
<protein>
    <submittedName>
        <fullName evidence="1">Uncharacterized protein</fullName>
    </submittedName>
</protein>
<keyword evidence="2" id="KW-1185">Reference proteome</keyword>
<evidence type="ECO:0000313" key="2">
    <source>
        <dbReference type="Proteomes" id="UP000499080"/>
    </source>
</evidence>
<dbReference type="AlphaFoldDB" id="A0A4Y2EEA9"/>
<organism evidence="1 2">
    <name type="scientific">Araneus ventricosus</name>
    <name type="common">Orbweaver spider</name>
    <name type="synonym">Epeira ventricosa</name>
    <dbReference type="NCBI Taxonomy" id="182803"/>
    <lineage>
        <taxon>Eukaryota</taxon>
        <taxon>Metazoa</taxon>
        <taxon>Ecdysozoa</taxon>
        <taxon>Arthropoda</taxon>
        <taxon>Chelicerata</taxon>
        <taxon>Arachnida</taxon>
        <taxon>Araneae</taxon>
        <taxon>Araneomorphae</taxon>
        <taxon>Entelegynae</taxon>
        <taxon>Araneoidea</taxon>
        <taxon>Araneidae</taxon>
        <taxon>Araneus</taxon>
    </lineage>
</organism>
<evidence type="ECO:0000313" key="1">
    <source>
        <dbReference type="EMBL" id="GBM27473.1"/>
    </source>
</evidence>
<dbReference type="EMBL" id="BGPR01000586">
    <property type="protein sequence ID" value="GBM27473.1"/>
    <property type="molecule type" value="Genomic_DNA"/>
</dbReference>
<name>A0A4Y2EEA9_ARAVE</name>
<proteinExistence type="predicted"/>